<organism evidence="4 5">
    <name type="scientific">Rothia dentocariosa</name>
    <dbReference type="NCBI Taxonomy" id="2047"/>
    <lineage>
        <taxon>Bacteria</taxon>
        <taxon>Bacillati</taxon>
        <taxon>Actinomycetota</taxon>
        <taxon>Actinomycetes</taxon>
        <taxon>Micrococcales</taxon>
        <taxon>Micrococcaceae</taxon>
        <taxon>Rothia</taxon>
    </lineage>
</organism>
<comment type="similarity">
    <text evidence="1">Belongs to the nitroreductase family.</text>
</comment>
<dbReference type="CDD" id="cd02137">
    <property type="entry name" value="MhqN-like"/>
    <property type="match status" value="1"/>
</dbReference>
<evidence type="ECO:0000256" key="2">
    <source>
        <dbReference type="ARBA" id="ARBA00023002"/>
    </source>
</evidence>
<dbReference type="GO" id="GO:0016491">
    <property type="term" value="F:oxidoreductase activity"/>
    <property type="evidence" value="ECO:0007669"/>
    <property type="project" value="UniProtKB-KW"/>
</dbReference>
<dbReference type="PANTHER" id="PTHR43673:SF10">
    <property type="entry name" value="NADH DEHYDROGENASE_NAD(P)H NITROREDUCTASE XCC3605-RELATED"/>
    <property type="match status" value="1"/>
</dbReference>
<sequence>MSLLDLLNRRRSVRHYDENQPIDADVVKECLRAAQLAPTSSNMQLYEFYHVTDPATLNKLAAACMHQQAAKTAQQMVVFVTRQDLYRRRAKAALEFERGNVERNSPAEKQKDRIKNWEMYYTKAMPLLYARCFGLLGASRAAMANCAGLFVPMMREVSEHDYRVVVHKSCGLVAQTFMLAMTEAGYDTCPMEGFDSHRVKKLLNLPRNVEINMVVACGIRKPGHGIWGERFRLPFDEVYRRI</sequence>
<keyword evidence="5" id="KW-1185">Reference proteome</keyword>
<dbReference type="InterPro" id="IPR000415">
    <property type="entry name" value="Nitroreductase-like"/>
</dbReference>
<name>A0A2A8D4K5_9MICC</name>
<dbReference type="InterPro" id="IPR029479">
    <property type="entry name" value="Nitroreductase"/>
</dbReference>
<evidence type="ECO:0000313" key="4">
    <source>
        <dbReference type="EMBL" id="PEN15548.1"/>
    </source>
</evidence>
<dbReference type="SUPFAM" id="SSF55469">
    <property type="entry name" value="FMN-dependent nitroreductase-like"/>
    <property type="match status" value="1"/>
</dbReference>
<dbReference type="Pfam" id="PF00881">
    <property type="entry name" value="Nitroreductase"/>
    <property type="match status" value="1"/>
</dbReference>
<dbReference type="PANTHER" id="PTHR43673">
    <property type="entry name" value="NAD(P)H NITROREDUCTASE YDGI-RELATED"/>
    <property type="match status" value="1"/>
</dbReference>
<dbReference type="Gene3D" id="3.40.109.10">
    <property type="entry name" value="NADH Oxidase"/>
    <property type="match status" value="1"/>
</dbReference>
<reference evidence="4" key="1">
    <citation type="submission" date="2017-10" db="EMBL/GenBank/DDBJ databases">
        <title>Kefir isolates.</title>
        <authorList>
            <person name="Kim Y."/>
            <person name="Blasche S."/>
        </authorList>
    </citation>
    <scope>NUCLEOTIDE SEQUENCE [LARGE SCALE GENOMIC DNA]</scope>
    <source>
        <strain evidence="4">OG2-2</strain>
    </source>
</reference>
<accession>A0A2A8D4K5</accession>
<protein>
    <submittedName>
        <fullName evidence="4">Nitroreductase family protein</fullName>
    </submittedName>
</protein>
<evidence type="ECO:0000259" key="3">
    <source>
        <dbReference type="Pfam" id="PF00881"/>
    </source>
</evidence>
<evidence type="ECO:0000313" key="5">
    <source>
        <dbReference type="Proteomes" id="UP000219947"/>
    </source>
</evidence>
<keyword evidence="2" id="KW-0560">Oxidoreductase</keyword>
<dbReference type="AlphaFoldDB" id="A0A2A8D4K5"/>
<evidence type="ECO:0000256" key="1">
    <source>
        <dbReference type="ARBA" id="ARBA00007118"/>
    </source>
</evidence>
<dbReference type="RefSeq" id="WP_098043080.1">
    <property type="nucleotide sequence ID" value="NZ_PDEV01000005.1"/>
</dbReference>
<dbReference type="Proteomes" id="UP000219947">
    <property type="component" value="Unassembled WGS sequence"/>
</dbReference>
<dbReference type="EMBL" id="PDEV01000005">
    <property type="protein sequence ID" value="PEN15548.1"/>
    <property type="molecule type" value="Genomic_DNA"/>
</dbReference>
<gene>
    <name evidence="4" type="ORF">CRM92_09715</name>
</gene>
<comment type="caution">
    <text evidence="4">The sequence shown here is derived from an EMBL/GenBank/DDBJ whole genome shotgun (WGS) entry which is preliminary data.</text>
</comment>
<proteinExistence type="inferred from homology"/>
<feature type="domain" description="Nitroreductase" evidence="3">
    <location>
        <begin position="9"/>
        <end position="218"/>
    </location>
</feature>